<accession>A0A4C1YZU7</accession>
<dbReference type="Proteomes" id="UP000299102">
    <property type="component" value="Unassembled WGS sequence"/>
</dbReference>
<reference evidence="1 2" key="1">
    <citation type="journal article" date="2019" name="Commun. Biol.">
        <title>The bagworm genome reveals a unique fibroin gene that provides high tensile strength.</title>
        <authorList>
            <person name="Kono N."/>
            <person name="Nakamura H."/>
            <person name="Ohtoshi R."/>
            <person name="Tomita M."/>
            <person name="Numata K."/>
            <person name="Arakawa K."/>
        </authorList>
    </citation>
    <scope>NUCLEOTIDE SEQUENCE [LARGE SCALE GENOMIC DNA]</scope>
</reference>
<dbReference type="AlphaFoldDB" id="A0A4C1YZU7"/>
<keyword evidence="2" id="KW-1185">Reference proteome</keyword>
<sequence length="328" mass="36796">MDLRLRRVAAAVAEAAINIVMIRLRLHVSILGNYEPERKELAKESSWAAARRSATARARATVVTSILRSLGIAGAAHSATERGGARAQLPRFLPTLHIRWVKVTLRCPPLPFPAARYQRSFLSIAEGNGSNNIQLATHRDVRELRATKLFEKRTPPATGLRGRTGAERSLLRRMTSTGNLEASQNTLKNVITYSITEVAAAARPRAARRPRRGRLNCPYLTGRNHTIIFINTGVSRRRRAQLAMTARRFPPKSKKSISITPYFKTDPRQAIHLERRVRRKAPRARPVKPLTFTVNNANLHVREMAGRQVERRCRLLGCATEHISLVAK</sequence>
<proteinExistence type="predicted"/>
<dbReference type="EMBL" id="BGZK01001447">
    <property type="protein sequence ID" value="GBP80139.1"/>
    <property type="molecule type" value="Genomic_DNA"/>
</dbReference>
<organism evidence="1 2">
    <name type="scientific">Eumeta variegata</name>
    <name type="common">Bagworm moth</name>
    <name type="synonym">Eumeta japonica</name>
    <dbReference type="NCBI Taxonomy" id="151549"/>
    <lineage>
        <taxon>Eukaryota</taxon>
        <taxon>Metazoa</taxon>
        <taxon>Ecdysozoa</taxon>
        <taxon>Arthropoda</taxon>
        <taxon>Hexapoda</taxon>
        <taxon>Insecta</taxon>
        <taxon>Pterygota</taxon>
        <taxon>Neoptera</taxon>
        <taxon>Endopterygota</taxon>
        <taxon>Lepidoptera</taxon>
        <taxon>Glossata</taxon>
        <taxon>Ditrysia</taxon>
        <taxon>Tineoidea</taxon>
        <taxon>Psychidae</taxon>
        <taxon>Oiketicinae</taxon>
        <taxon>Eumeta</taxon>
    </lineage>
</organism>
<protein>
    <submittedName>
        <fullName evidence="1">Uncharacterized protein</fullName>
    </submittedName>
</protein>
<evidence type="ECO:0000313" key="1">
    <source>
        <dbReference type="EMBL" id="GBP80139.1"/>
    </source>
</evidence>
<comment type="caution">
    <text evidence="1">The sequence shown here is derived from an EMBL/GenBank/DDBJ whole genome shotgun (WGS) entry which is preliminary data.</text>
</comment>
<gene>
    <name evidence="1" type="ORF">EVAR_56008_1</name>
</gene>
<name>A0A4C1YZU7_EUMVA</name>
<evidence type="ECO:0000313" key="2">
    <source>
        <dbReference type="Proteomes" id="UP000299102"/>
    </source>
</evidence>